<keyword evidence="2" id="KW-1185">Reference proteome</keyword>
<proteinExistence type="predicted"/>
<dbReference type="EMBL" id="JBJURJ010000011">
    <property type="protein sequence ID" value="MFM9329983.1"/>
    <property type="molecule type" value="Genomic_DNA"/>
</dbReference>
<dbReference type="Proteomes" id="UP001631969">
    <property type="component" value="Unassembled WGS sequence"/>
</dbReference>
<evidence type="ECO:0000313" key="1">
    <source>
        <dbReference type="EMBL" id="MFM9329983.1"/>
    </source>
</evidence>
<keyword evidence="1" id="KW-0012">Acyltransferase</keyword>
<keyword evidence="1" id="KW-0808">Transferase</keyword>
<organism evidence="1 2">
    <name type="scientific">Paenibacillus mesotrionivorans</name>
    <dbReference type="NCBI Taxonomy" id="3160968"/>
    <lineage>
        <taxon>Bacteria</taxon>
        <taxon>Bacillati</taxon>
        <taxon>Bacillota</taxon>
        <taxon>Bacilli</taxon>
        <taxon>Bacillales</taxon>
        <taxon>Paenibacillaceae</taxon>
        <taxon>Paenibacillus</taxon>
    </lineage>
</organism>
<name>A0ACC7NYY3_9BACL</name>
<dbReference type="EC" id="2.3.1.-" evidence="1"/>
<evidence type="ECO:0000313" key="2">
    <source>
        <dbReference type="Proteomes" id="UP001631969"/>
    </source>
</evidence>
<sequence length="180" mass="20616">MKMEPVVTLERVAEADLPKFRRELQEAFRIAVVDTFGDSDYGPIPSDQDVQESFDAPGAAVYHIVYNGERAGGAVVCINSETRHNSLDLFYVSSKHHSRGLGLSAWKAIEAQYPDTVLWETATPYFEKRNIHFYVNKCGFHIVEFYNEHHPDPRMHHTEDEHGDPLPGMDGFFKFQKVMK</sequence>
<protein>
    <submittedName>
        <fullName evidence="1">GNAT family N-acetyltransferase</fullName>
        <ecNumber evidence="1">2.3.1.-</ecNumber>
    </submittedName>
</protein>
<reference evidence="1" key="1">
    <citation type="submission" date="2024-12" db="EMBL/GenBank/DDBJ databases">
        <authorList>
            <person name="Wu N."/>
        </authorList>
    </citation>
    <scope>NUCLEOTIDE SEQUENCE</scope>
    <source>
        <strain evidence="1">P15</strain>
    </source>
</reference>
<gene>
    <name evidence="1" type="ORF">ACI1P1_16930</name>
</gene>
<comment type="caution">
    <text evidence="1">The sequence shown here is derived from an EMBL/GenBank/DDBJ whole genome shotgun (WGS) entry which is preliminary data.</text>
</comment>
<accession>A0ACC7NYY3</accession>